<dbReference type="PANTHER" id="PTHR30032:SF4">
    <property type="entry name" value="AMIDASE ENHANCER"/>
    <property type="match status" value="1"/>
</dbReference>
<evidence type="ECO:0000313" key="2">
    <source>
        <dbReference type="Proteomes" id="UP000198584"/>
    </source>
</evidence>
<evidence type="ECO:0008006" key="3">
    <source>
        <dbReference type="Google" id="ProtNLM"/>
    </source>
</evidence>
<reference evidence="1 2" key="1">
    <citation type="submission" date="2016-10" db="EMBL/GenBank/DDBJ databases">
        <authorList>
            <person name="de Groot N.N."/>
        </authorList>
    </citation>
    <scope>NUCLEOTIDE SEQUENCE [LARGE SCALE GENOMIC DNA]</scope>
    <source>
        <strain evidence="1 2">CCM7597</strain>
    </source>
</reference>
<sequence>MPFTFTYSITGYIDSNLPITRGDKMIKLNQNKEQFASIPKKNNERATENLKYFSSKNITRLDESDPVELAVMTSQLIWPATHEESRPGAIILSAVDSWQLTLASADLIHHPNNGPILLIDNDSIPQATLDEINRLQPKGNSEGTQVKVMGNVSEKVLESLEDYKIDQITDDNPASFAAEIDRFYAEVSGELPENVIIVSSDDKAKDYSIIATYWIAHMPEPVLFVTEEEIPESTKEAIKKRENPTMYILGPSSVVSRQVEEELKELGKVKRIEGENPSEASIAFTQFKDEESGFGWGITDPGHGLSFVSSETPNFALVTAPLAHLGKHAPLLFLDKGEMSENMGRYLAKVKPTFEKSPMEGPYNHGFIIGSLGDISYSLQGIIDNKLEIEQKDGGGHH</sequence>
<name>A0A1H3VQ97_9BACI</name>
<dbReference type="Proteomes" id="UP000198584">
    <property type="component" value="Unassembled WGS sequence"/>
</dbReference>
<accession>A0A1H3VQ97</accession>
<evidence type="ECO:0000313" key="1">
    <source>
        <dbReference type="EMBL" id="SDZ76268.1"/>
    </source>
</evidence>
<dbReference type="AlphaFoldDB" id="A0A1H3VQ97"/>
<dbReference type="GO" id="GO:0030288">
    <property type="term" value="C:outer membrane-bounded periplasmic space"/>
    <property type="evidence" value="ECO:0007669"/>
    <property type="project" value="TreeGrafter"/>
</dbReference>
<dbReference type="STRING" id="571932.SAMN05421743_101104"/>
<proteinExistence type="predicted"/>
<gene>
    <name evidence="1" type="ORF">SAMN05421743_101104</name>
</gene>
<protein>
    <recommendedName>
        <fullName evidence="3">Cell wall binding repeat 2</fullName>
    </recommendedName>
</protein>
<dbReference type="PANTHER" id="PTHR30032">
    <property type="entry name" value="N-ACETYLMURAMOYL-L-ALANINE AMIDASE-RELATED"/>
    <property type="match status" value="1"/>
</dbReference>
<dbReference type="EMBL" id="FNQR01000001">
    <property type="protein sequence ID" value="SDZ76268.1"/>
    <property type="molecule type" value="Genomic_DNA"/>
</dbReference>
<organism evidence="1 2">
    <name type="scientific">Thalassobacillus cyri</name>
    <dbReference type="NCBI Taxonomy" id="571932"/>
    <lineage>
        <taxon>Bacteria</taxon>
        <taxon>Bacillati</taxon>
        <taxon>Bacillota</taxon>
        <taxon>Bacilli</taxon>
        <taxon>Bacillales</taxon>
        <taxon>Bacillaceae</taxon>
        <taxon>Thalassobacillus</taxon>
    </lineage>
</organism>
<dbReference type="InterPro" id="IPR051922">
    <property type="entry name" value="Bact_Sporulation_Assoc"/>
</dbReference>
<keyword evidence="2" id="KW-1185">Reference proteome</keyword>